<evidence type="ECO:0000313" key="2">
    <source>
        <dbReference type="EMBL" id="GMA27364.1"/>
    </source>
</evidence>
<dbReference type="Proteomes" id="UP001157160">
    <property type="component" value="Unassembled WGS sequence"/>
</dbReference>
<evidence type="ECO:0000313" key="3">
    <source>
        <dbReference type="Proteomes" id="UP001157160"/>
    </source>
</evidence>
<gene>
    <name evidence="2" type="ORF">GCM10025874_06170</name>
</gene>
<proteinExistence type="predicted"/>
<feature type="transmembrane region" description="Helical" evidence="1">
    <location>
        <begin position="72"/>
        <end position="95"/>
    </location>
</feature>
<reference evidence="2 3" key="1">
    <citation type="journal article" date="2014" name="Int. J. Syst. Evol. Microbiol.">
        <title>Complete genome sequence of Corynebacterium casei LMG S-19264T (=DSM 44701T), isolated from a smear-ripened cheese.</title>
        <authorList>
            <consortium name="US DOE Joint Genome Institute (JGI-PGF)"/>
            <person name="Walter F."/>
            <person name="Albersmeier A."/>
            <person name="Kalinowski J."/>
            <person name="Ruckert C."/>
        </authorList>
    </citation>
    <scope>NUCLEOTIDE SEQUENCE [LARGE SCALE GENOMIC DNA]</scope>
    <source>
        <strain evidence="2 3">NBRC 112289</strain>
    </source>
</reference>
<dbReference type="AlphaFoldDB" id="A0AA37UDZ4"/>
<keyword evidence="1" id="KW-0472">Membrane</keyword>
<feature type="transmembrane region" description="Helical" evidence="1">
    <location>
        <begin position="31"/>
        <end position="52"/>
    </location>
</feature>
<comment type="caution">
    <text evidence="2">The sequence shown here is derived from an EMBL/GenBank/DDBJ whole genome shotgun (WGS) entry which is preliminary data.</text>
</comment>
<keyword evidence="3" id="KW-1185">Reference proteome</keyword>
<keyword evidence="1" id="KW-1133">Transmembrane helix</keyword>
<feature type="transmembrane region" description="Helical" evidence="1">
    <location>
        <begin position="102"/>
        <end position="122"/>
    </location>
</feature>
<accession>A0AA37UDZ4</accession>
<organism evidence="2 3">
    <name type="scientific">Arenivirga flava</name>
    <dbReference type="NCBI Taxonomy" id="1930060"/>
    <lineage>
        <taxon>Bacteria</taxon>
        <taxon>Bacillati</taxon>
        <taxon>Actinomycetota</taxon>
        <taxon>Actinomycetes</taxon>
        <taxon>Micrococcales</taxon>
        <taxon>Microbacteriaceae</taxon>
        <taxon>Arenivirga</taxon>
    </lineage>
</organism>
<dbReference type="RefSeq" id="WP_284229906.1">
    <property type="nucleotide sequence ID" value="NZ_BSUL01000001.1"/>
</dbReference>
<protein>
    <submittedName>
        <fullName evidence="2">Uncharacterized protein</fullName>
    </submittedName>
</protein>
<keyword evidence="1" id="KW-0812">Transmembrane</keyword>
<sequence>MSGRDAMTAGGADAPRSDAVLPRPHDGFIRWSLTAGIVALVLLVGAFLVGLVEFTTGPVDDPALRYAPLARLSGANLLATPLLLAAAGLALLGVIRSRRRPIASALLVAAVVALLVTGPFFVEEALQLAGVLPR</sequence>
<name>A0AA37UDZ4_9MICO</name>
<dbReference type="EMBL" id="BSUL01000001">
    <property type="protein sequence ID" value="GMA27364.1"/>
    <property type="molecule type" value="Genomic_DNA"/>
</dbReference>
<evidence type="ECO:0000256" key="1">
    <source>
        <dbReference type="SAM" id="Phobius"/>
    </source>
</evidence>